<dbReference type="AlphaFoldDB" id="A0A6I8LIM0"/>
<feature type="transmembrane region" description="Helical" evidence="1">
    <location>
        <begin position="369"/>
        <end position="392"/>
    </location>
</feature>
<reference evidence="2 3" key="1">
    <citation type="submission" date="2019-09" db="EMBL/GenBank/DDBJ databases">
        <authorList>
            <person name="Leyn A S."/>
        </authorList>
    </citation>
    <scope>NUCLEOTIDE SEQUENCE [LARGE SCALE GENOMIC DNA]</scope>
    <source>
        <strain evidence="2">AA231_1</strain>
    </source>
</reference>
<accession>A0A6I8LIM0</accession>
<feature type="transmembrane region" description="Helical" evidence="1">
    <location>
        <begin position="398"/>
        <end position="417"/>
    </location>
</feature>
<name>A0A6I8LIM0_9PSEU</name>
<dbReference type="Proteomes" id="UP000399805">
    <property type="component" value="Unassembled WGS sequence"/>
</dbReference>
<keyword evidence="1" id="KW-1133">Transmembrane helix</keyword>
<feature type="transmembrane region" description="Helical" evidence="1">
    <location>
        <begin position="187"/>
        <end position="209"/>
    </location>
</feature>
<organism evidence="2 3">
    <name type="scientific">Amycolatopsis camponoti</name>
    <dbReference type="NCBI Taxonomy" id="2606593"/>
    <lineage>
        <taxon>Bacteria</taxon>
        <taxon>Bacillati</taxon>
        <taxon>Actinomycetota</taxon>
        <taxon>Actinomycetes</taxon>
        <taxon>Pseudonocardiales</taxon>
        <taxon>Pseudonocardiaceae</taxon>
        <taxon>Amycolatopsis</taxon>
    </lineage>
</organism>
<keyword evidence="1" id="KW-0472">Membrane</keyword>
<sequence length="483" mass="52221">MVTATASPGEQAWLLRQGELKFGVFSGAPVVEVSPERWGLDPAVVRQVAAARRYRETPPGQAGCLRFAFAPGSFPPHFDRGPGTDASRRRLGKLLTGQEQFWVSLRRTRLSRADVGEVAAAAGMAVVAEAADPTDRLLLLRRAGLPAEELRPRAGRRLTRHFVWFGVTALFAAAMVAAVVWGQLTRWALGPLLLISGAALVLLAGTVAMRVVAGRSPRLELDAQFDGRPRAAVPHPVSLSTDLLAEVAAWYGYFYGGPVTTGRNETSHLFVKCRTGLVFGTPARPGPPVFEPPAGSPDREQWLRNHLDGRDELWVSVRHAKLPPARITGIAAAEGLSPVAEFTDPTDLILLLRRASAPPRAPGKFRMSFVGFLAPAAWILLCFGGSCVTAAITGDAHLVTIGFALTVLGVPPLLWVLRVFPRSARVGWLAGEFTGKAGVSFFTGQFAVSPELERQIAAFHGYAFRSQTWTRAQGRLVTYARFR</sequence>
<dbReference type="RefSeq" id="WP_230862290.1">
    <property type="nucleotide sequence ID" value="NZ_CABVGP010000001.1"/>
</dbReference>
<keyword evidence="3" id="KW-1185">Reference proteome</keyword>
<feature type="transmembrane region" description="Helical" evidence="1">
    <location>
        <begin position="162"/>
        <end position="181"/>
    </location>
</feature>
<dbReference type="EMBL" id="CABVGP010000001">
    <property type="protein sequence ID" value="VVJ15159.1"/>
    <property type="molecule type" value="Genomic_DNA"/>
</dbReference>
<evidence type="ECO:0000256" key="1">
    <source>
        <dbReference type="SAM" id="Phobius"/>
    </source>
</evidence>
<proteinExistence type="predicted"/>
<protein>
    <submittedName>
        <fullName evidence="2">Uncharacterized protein</fullName>
    </submittedName>
</protein>
<evidence type="ECO:0000313" key="3">
    <source>
        <dbReference type="Proteomes" id="UP000399805"/>
    </source>
</evidence>
<gene>
    <name evidence="2" type="ORF">AA23TX_00180</name>
</gene>
<keyword evidence="1" id="KW-0812">Transmembrane</keyword>
<evidence type="ECO:0000313" key="2">
    <source>
        <dbReference type="EMBL" id="VVJ15159.1"/>
    </source>
</evidence>